<proteinExistence type="predicted"/>
<evidence type="ECO:0000256" key="1">
    <source>
        <dbReference type="SAM" id="Phobius"/>
    </source>
</evidence>
<feature type="transmembrane region" description="Helical" evidence="1">
    <location>
        <begin position="342"/>
        <end position="359"/>
    </location>
</feature>
<organism evidence="2 3">
    <name type="scientific">Kibdelosporangium banguiense</name>
    <dbReference type="NCBI Taxonomy" id="1365924"/>
    <lineage>
        <taxon>Bacteria</taxon>
        <taxon>Bacillati</taxon>
        <taxon>Actinomycetota</taxon>
        <taxon>Actinomycetes</taxon>
        <taxon>Pseudonocardiales</taxon>
        <taxon>Pseudonocardiaceae</taxon>
        <taxon>Kibdelosporangium</taxon>
    </lineage>
</organism>
<gene>
    <name evidence="2" type="ORF">JOF56_002139</name>
</gene>
<feature type="transmembrane region" description="Helical" evidence="1">
    <location>
        <begin position="101"/>
        <end position="121"/>
    </location>
</feature>
<feature type="transmembrane region" description="Helical" evidence="1">
    <location>
        <begin position="180"/>
        <end position="212"/>
    </location>
</feature>
<comment type="caution">
    <text evidence="2">The sequence shown here is derived from an EMBL/GenBank/DDBJ whole genome shotgun (WGS) entry which is preliminary data.</text>
</comment>
<keyword evidence="1" id="KW-1133">Transmembrane helix</keyword>
<keyword evidence="3" id="KW-1185">Reference proteome</keyword>
<feature type="transmembrane region" description="Helical" evidence="1">
    <location>
        <begin position="278"/>
        <end position="301"/>
    </location>
</feature>
<protein>
    <recommendedName>
        <fullName evidence="4">Glycosyltransferase RgtA/B/C/D-like domain-containing protein</fullName>
    </recommendedName>
</protein>
<reference evidence="2 3" key="1">
    <citation type="submission" date="2021-03" db="EMBL/GenBank/DDBJ databases">
        <title>Sequencing the genomes of 1000 actinobacteria strains.</title>
        <authorList>
            <person name="Klenk H.-P."/>
        </authorList>
    </citation>
    <scope>NUCLEOTIDE SEQUENCE [LARGE SCALE GENOMIC DNA]</scope>
    <source>
        <strain evidence="2 3">DSM 46670</strain>
    </source>
</reference>
<name>A0ABS4TBQ5_9PSEU</name>
<feature type="transmembrane region" description="Helical" evidence="1">
    <location>
        <begin position="158"/>
        <end position="174"/>
    </location>
</feature>
<dbReference type="EMBL" id="JAGINW010000001">
    <property type="protein sequence ID" value="MBP2321754.1"/>
    <property type="molecule type" value="Genomic_DNA"/>
</dbReference>
<sequence>MTERPSPTDTPRSGVSWAPGWLVPLVVWVTWATTSIVAAWWVIAHGRAIPYADEWHLVGAITGAEPMTLDWVLQQFDAHRLISLKLIMVPLTRLAGGDFRATPAFTLAVLCLTAAAAIHTFRKIRGRTRLVDTFFPIVLLSLGVDALYYGFQMQFATAGAAAVCVLLVMVRYRLDVPPGPAWLAIGLMLFLLGQGGPGLALLPPLGIWLAIAGLRLRRTRKLQGTLVLGGLALGVLATGAYFIGFSSSNPRKATSFGQFLEAIGRVSGSAAGDRMSDMWPWGGIVAVAVLLATSGVAVWLLRKGEDRQRAIVLALFGFGAITLILVIAYGRGGMTWSRGLEHHYMPLVLPATVWIFAVWDEARGRIRAWATGVFTAFMILVYVWGITETQPLGAWLAQESVRFRTDMCAGMPADQLTAKYLNFLYYTDDEYGRKLVATGITEMREHKSGDFAC</sequence>
<keyword evidence="1" id="KW-0472">Membrane</keyword>
<evidence type="ECO:0008006" key="4">
    <source>
        <dbReference type="Google" id="ProtNLM"/>
    </source>
</evidence>
<keyword evidence="1" id="KW-0812">Transmembrane</keyword>
<evidence type="ECO:0000313" key="3">
    <source>
        <dbReference type="Proteomes" id="UP001519332"/>
    </source>
</evidence>
<evidence type="ECO:0000313" key="2">
    <source>
        <dbReference type="EMBL" id="MBP2321754.1"/>
    </source>
</evidence>
<dbReference type="Proteomes" id="UP001519332">
    <property type="component" value="Unassembled WGS sequence"/>
</dbReference>
<feature type="transmembrane region" description="Helical" evidence="1">
    <location>
        <begin position="20"/>
        <end position="43"/>
    </location>
</feature>
<accession>A0ABS4TBQ5</accession>
<feature type="transmembrane region" description="Helical" evidence="1">
    <location>
        <begin position="224"/>
        <end position="243"/>
    </location>
</feature>
<feature type="transmembrane region" description="Helical" evidence="1">
    <location>
        <begin position="310"/>
        <end position="330"/>
    </location>
</feature>
<feature type="transmembrane region" description="Helical" evidence="1">
    <location>
        <begin position="366"/>
        <end position="386"/>
    </location>
</feature>